<dbReference type="SUPFAM" id="SSF109604">
    <property type="entry name" value="HD-domain/PDEase-like"/>
    <property type="match status" value="1"/>
</dbReference>
<dbReference type="CDD" id="cd00077">
    <property type="entry name" value="HDc"/>
    <property type="match status" value="1"/>
</dbReference>
<dbReference type="HOGENOM" id="CLU_034074_0_0_9"/>
<dbReference type="InterPro" id="IPR003607">
    <property type="entry name" value="HD/PDEase_dom"/>
</dbReference>
<evidence type="ECO:0000259" key="1">
    <source>
        <dbReference type="PROSITE" id="PS51832"/>
    </source>
</evidence>
<gene>
    <name evidence="2" type="ordered locus">CKL_0347</name>
</gene>
<dbReference type="STRING" id="431943.CKL_0347"/>
<accession>A5N520</accession>
<dbReference type="EMBL" id="CP000673">
    <property type="protein sequence ID" value="EDK32401.1"/>
    <property type="molecule type" value="Genomic_DNA"/>
</dbReference>
<dbReference type="eggNOG" id="COG2206">
    <property type="taxonomic scope" value="Bacteria"/>
</dbReference>
<dbReference type="KEGG" id="ckl:CKL_0347"/>
<sequence>MIQFNESIFNDTIINKDIDKLLMNIYKLCNCDIISIITLDIDSKLAMSNKILNNKNNNCSYCSFKVWKKRLNESYLKKLKLLFDKGQIIFSKKGEFQNNDTLFEKIKEEIFIPIITDKDKIIICTYLCILDNNNVNKSMQIDRTNIDKLVYSLRNLYKILYLSNQKIEVIFNLLNVMVEIIRNKEPLMVFHPFNVANMSKQIAIQLGLCDSKIQKIYFGGLFHDIGKLYIDRSILNKTTELTEDEYNILKKHSIYGYNILKDIWKEAAIYVKYHHERVDGSGYPYKLKGDEIPIESKIISIADTIDAITSHRSYKDSKNLNFLIAELVHSIGSQFNSEIVDAAIKVIIEYKNKDCSKSINFVELGTLTVKTFKNSLSIEGIIGKTSFGYVFRADTFNFTTDIDITEIQSIYAEI</sequence>
<reference evidence="2 3" key="1">
    <citation type="journal article" date="2008" name="Proc. Natl. Acad. Sci. U.S.A.">
        <title>The genome of Clostridium kluyveri, a strict anaerobe with unique metabolic features.</title>
        <authorList>
            <person name="Seedorf H."/>
            <person name="Fricke W.F."/>
            <person name="Veith B."/>
            <person name="Brueggemann H."/>
            <person name="Liesegang H."/>
            <person name="Strittmatter A."/>
            <person name="Miethke M."/>
            <person name="Buckel W."/>
            <person name="Hinderberger J."/>
            <person name="Li F."/>
            <person name="Hagemeier C."/>
            <person name="Thauer R.K."/>
            <person name="Gottschalk G."/>
        </authorList>
    </citation>
    <scope>NUCLEOTIDE SEQUENCE [LARGE SCALE GENOMIC DNA]</scope>
    <source>
        <strain evidence="3">ATCC 8527 / DSM 555 / NCIMB 10680</strain>
    </source>
</reference>
<dbReference type="AlphaFoldDB" id="A5N520"/>
<organism evidence="2 3">
    <name type="scientific">Clostridium kluyveri (strain ATCC 8527 / DSM 555 / NBRC 12016 / NCIMB 10680 / K1)</name>
    <dbReference type="NCBI Taxonomy" id="431943"/>
    <lineage>
        <taxon>Bacteria</taxon>
        <taxon>Bacillati</taxon>
        <taxon>Bacillota</taxon>
        <taxon>Clostridia</taxon>
        <taxon>Eubacteriales</taxon>
        <taxon>Clostridiaceae</taxon>
        <taxon>Clostridium</taxon>
    </lineage>
</organism>
<evidence type="ECO:0000313" key="3">
    <source>
        <dbReference type="Proteomes" id="UP000002411"/>
    </source>
</evidence>
<dbReference type="InterPro" id="IPR037522">
    <property type="entry name" value="HD_GYP_dom"/>
</dbReference>
<keyword evidence="3" id="KW-1185">Reference proteome</keyword>
<dbReference type="PANTHER" id="PTHR43155">
    <property type="entry name" value="CYCLIC DI-GMP PHOSPHODIESTERASE PA4108-RELATED"/>
    <property type="match status" value="1"/>
</dbReference>
<protein>
    <recommendedName>
        <fullName evidence="1">HD-GYP domain-containing protein</fullName>
    </recommendedName>
</protein>
<name>A5N520_CLOK5</name>
<feature type="domain" description="HD-GYP" evidence="1">
    <location>
        <begin position="166"/>
        <end position="359"/>
    </location>
</feature>
<dbReference type="Pfam" id="PF13487">
    <property type="entry name" value="HD_5"/>
    <property type="match status" value="1"/>
</dbReference>
<dbReference type="RefSeq" id="WP_011988916.1">
    <property type="nucleotide sequence ID" value="NC_009706.1"/>
</dbReference>
<dbReference type="PROSITE" id="PS51832">
    <property type="entry name" value="HD_GYP"/>
    <property type="match status" value="1"/>
</dbReference>
<dbReference type="Gene3D" id="1.10.3210.10">
    <property type="entry name" value="Hypothetical protein af1432"/>
    <property type="match status" value="1"/>
</dbReference>
<dbReference type="Proteomes" id="UP000002411">
    <property type="component" value="Chromosome"/>
</dbReference>
<proteinExistence type="predicted"/>
<evidence type="ECO:0000313" key="2">
    <source>
        <dbReference type="EMBL" id="EDK32401.1"/>
    </source>
</evidence>
<dbReference type="SMART" id="SM00471">
    <property type="entry name" value="HDc"/>
    <property type="match status" value="1"/>
</dbReference>